<reference evidence="1 2" key="1">
    <citation type="submission" date="2016-10" db="EMBL/GenBank/DDBJ databases">
        <authorList>
            <person name="de Groot N.N."/>
        </authorList>
    </citation>
    <scope>NUCLEOTIDE SEQUENCE [LARGE SCALE GENOMIC DNA]</scope>
    <source>
        <strain evidence="1 2">DSM 8537</strain>
    </source>
</reference>
<dbReference type="Proteomes" id="UP000183635">
    <property type="component" value="Unassembled WGS sequence"/>
</dbReference>
<organism evidence="1 2">
    <name type="scientific">Paracoccus aminovorans</name>
    <dbReference type="NCBI Taxonomy" id="34004"/>
    <lineage>
        <taxon>Bacteria</taxon>
        <taxon>Pseudomonadati</taxon>
        <taxon>Pseudomonadota</taxon>
        <taxon>Alphaproteobacteria</taxon>
        <taxon>Rhodobacterales</taxon>
        <taxon>Paracoccaceae</taxon>
        <taxon>Paracoccus</taxon>
    </lineage>
</organism>
<evidence type="ECO:0000313" key="1">
    <source>
        <dbReference type="EMBL" id="SFH32426.1"/>
    </source>
</evidence>
<protein>
    <submittedName>
        <fullName evidence="1">Uncharacterized protein</fullName>
    </submittedName>
</protein>
<name>A0A1I2Z4L1_9RHOB</name>
<sequence length="88" mass="9457">MDRLSARLDALEGRLIAHRRMLTQLLDLSPAAVRGAMLDWLAEREVMPDGQEDPGVLDAEGAALELALSDEMRLVHGALTGGSAAKSY</sequence>
<dbReference type="AlphaFoldDB" id="A0A1I2Z4L1"/>
<dbReference type="OrthoDB" id="7777508at2"/>
<keyword evidence="2" id="KW-1185">Reference proteome</keyword>
<proteinExistence type="predicted"/>
<evidence type="ECO:0000313" key="2">
    <source>
        <dbReference type="Proteomes" id="UP000183635"/>
    </source>
</evidence>
<dbReference type="RefSeq" id="WP_074966631.1">
    <property type="nucleotide sequence ID" value="NZ_CBCRYP010000043.1"/>
</dbReference>
<gene>
    <name evidence="1" type="ORF">SAMN04488021_10716</name>
</gene>
<dbReference type="STRING" id="34004.SAMN04488021_10716"/>
<accession>A0A1I2Z4L1</accession>
<dbReference type="EMBL" id="FOPU01000007">
    <property type="protein sequence ID" value="SFH32426.1"/>
    <property type="molecule type" value="Genomic_DNA"/>
</dbReference>